<dbReference type="GO" id="GO:0000166">
    <property type="term" value="F:nucleotide binding"/>
    <property type="evidence" value="ECO:0007669"/>
    <property type="project" value="UniProtKB-KW"/>
</dbReference>
<dbReference type="InterPro" id="IPR002646">
    <property type="entry name" value="PolA_pol_head_dom"/>
</dbReference>
<feature type="compositionally biased region" description="Polar residues" evidence="5">
    <location>
        <begin position="202"/>
        <end position="213"/>
    </location>
</feature>
<dbReference type="PANTHER" id="PTHR43051">
    <property type="entry name" value="POLYNUCLEOTIDE ADENYLYLTRANSFERASE FAMILY PROTEIN"/>
    <property type="match status" value="1"/>
</dbReference>
<reference evidence="8" key="1">
    <citation type="journal article" date="2019" name="Plant J.">
        <title>Chlorella vulgaris genome assembly and annotation reveals the molecular basis for metabolic acclimation to high light conditions.</title>
        <authorList>
            <person name="Cecchin M."/>
            <person name="Marcolungo L."/>
            <person name="Rossato M."/>
            <person name="Girolomoni L."/>
            <person name="Cosentino E."/>
            <person name="Cuine S."/>
            <person name="Li-Beisson Y."/>
            <person name="Delledonne M."/>
            <person name="Ballottari M."/>
        </authorList>
    </citation>
    <scope>NUCLEOTIDE SEQUENCE</scope>
    <source>
        <strain evidence="8">211/11P</strain>
    </source>
</reference>
<evidence type="ECO:0000313" key="8">
    <source>
        <dbReference type="EMBL" id="KAI3431678.1"/>
    </source>
</evidence>
<dbReference type="GO" id="GO:0016779">
    <property type="term" value="F:nucleotidyltransferase activity"/>
    <property type="evidence" value="ECO:0007669"/>
    <property type="project" value="InterPro"/>
</dbReference>
<dbReference type="InterPro" id="IPR032828">
    <property type="entry name" value="PolyA_RNA-bd"/>
</dbReference>
<evidence type="ECO:0000313" key="9">
    <source>
        <dbReference type="Proteomes" id="UP001055712"/>
    </source>
</evidence>
<evidence type="ECO:0000256" key="2">
    <source>
        <dbReference type="ARBA" id="ARBA00022679"/>
    </source>
</evidence>
<dbReference type="InterPro" id="IPR052191">
    <property type="entry name" value="tRNA_ntf/polyA_polymerase_I"/>
</dbReference>
<dbReference type="OrthoDB" id="445712at2759"/>
<keyword evidence="4" id="KW-0694">RNA-binding</keyword>
<evidence type="ECO:0000256" key="4">
    <source>
        <dbReference type="RuleBase" id="RU003953"/>
    </source>
</evidence>
<dbReference type="SUPFAM" id="SSF81301">
    <property type="entry name" value="Nucleotidyltransferase"/>
    <property type="match status" value="1"/>
</dbReference>
<dbReference type="Proteomes" id="UP001055712">
    <property type="component" value="Unassembled WGS sequence"/>
</dbReference>
<feature type="domain" description="Poly A polymerase head" evidence="6">
    <location>
        <begin position="273"/>
        <end position="411"/>
    </location>
</feature>
<reference evidence="8" key="2">
    <citation type="submission" date="2020-11" db="EMBL/GenBank/DDBJ databases">
        <authorList>
            <person name="Cecchin M."/>
            <person name="Marcolungo L."/>
            <person name="Rossato M."/>
            <person name="Girolomoni L."/>
            <person name="Cosentino E."/>
            <person name="Cuine S."/>
            <person name="Li-Beisson Y."/>
            <person name="Delledonne M."/>
            <person name="Ballottari M."/>
        </authorList>
    </citation>
    <scope>NUCLEOTIDE SEQUENCE</scope>
    <source>
        <strain evidence="8">211/11P</strain>
        <tissue evidence="8">Whole cell</tissue>
    </source>
</reference>
<evidence type="ECO:0000256" key="5">
    <source>
        <dbReference type="SAM" id="MobiDB-lite"/>
    </source>
</evidence>
<dbReference type="GO" id="GO:0001680">
    <property type="term" value="P:tRNA 3'-terminal CCA addition"/>
    <property type="evidence" value="ECO:0007669"/>
    <property type="project" value="UniProtKB-ARBA"/>
</dbReference>
<dbReference type="GO" id="GO:0003723">
    <property type="term" value="F:RNA binding"/>
    <property type="evidence" value="ECO:0007669"/>
    <property type="project" value="UniProtKB-KW"/>
</dbReference>
<feature type="region of interest" description="Disordered" evidence="5">
    <location>
        <begin position="510"/>
        <end position="533"/>
    </location>
</feature>
<comment type="caution">
    <text evidence="8">The sequence shown here is derived from an EMBL/GenBank/DDBJ whole genome shotgun (WGS) entry which is preliminary data.</text>
</comment>
<evidence type="ECO:0008006" key="10">
    <source>
        <dbReference type="Google" id="ProtNLM"/>
    </source>
</evidence>
<name>A0A9D4TQG8_CHLVU</name>
<dbReference type="Pfam" id="PF12627">
    <property type="entry name" value="PolyA_pol_RNAbd"/>
    <property type="match status" value="1"/>
</dbReference>
<dbReference type="InterPro" id="IPR043519">
    <property type="entry name" value="NT_sf"/>
</dbReference>
<evidence type="ECO:0000256" key="3">
    <source>
        <dbReference type="ARBA" id="ARBA00022741"/>
    </source>
</evidence>
<sequence>MRRLACSIVQQACSKRLLQTDAAAGRASARATSAAPCAALLSTSAAPAETQWQQVLREAATALTGSVGGSRSATAVAGAEPQSPGSPPRVPVQLQDEDWERAPLPPSRDRGSSAAAAASSDLPQPAHAAARPSRPALRRRRRGALAEAAAAVVPSSSSDGITSSSIDSGNSSSSGNPASLSPAHSKGKGSAKAKKPRRERSQGPQPALASSSEGSTDLCLSAAVGSELQDASLSCALPVATVLQDDAHPIRDADISRSAWFVLARLRAAGHEAYIVGGTIRDLLLGGTPKDFDLLTSAELHQIKRLFSRSLIVGRSFPVCHVHAEGTMIEVSSFSTGADPQLIPGDASIHMIGRQKLKGSDRGKGATWAAARSDNASKRDFTVNGLLYDPFSRLLFDCVGGVADCEARRLRTICPPRESFETDPARILRAVRLAARAGLALDGDTGEAIEDQVAAIGKLPQGRLQMEVGSLLGYGAAERSLALMWRLGMLDMLLPQVALYLKRHRVPRTPRASAAASTSSTTTTATASAASSAAASKRAAKRDLLFQLAGELDRQVSPQRPVDPSVWVALLAAPLVAEQCAKLIKKERAAEQRQLKKGQRMAAAEARRQDARAALLEADRAQEGAAAAAAAGGDCSLASCGNIAGAAQGEATLSHESDGSSSSSSEEDEAGGHGRAQQDRQQRAFAARRRYMERYSQVVSEVLDSMQQSLDAATLASLSPQGKKHSEELQSAIAGSTQKRRRSGERERAAGPPDVLLRCVLSKAAVERAAALLMLEADLRGQPELQPLLGKGGPPHSTARAAHRQLQPQHVEAGMVNSEALEPEQVPEGVLLPPQQPPAQPGQLWRRLEQAFAGEAADVDDISDVAAAAAVAAEVVAAQTKLQRRRRGRKLSAEECLVLGILSNPRLGFAQATSLPGIDAAP</sequence>
<feature type="compositionally biased region" description="Low complexity" evidence="5">
    <location>
        <begin position="145"/>
        <end position="183"/>
    </location>
</feature>
<feature type="compositionally biased region" description="Low complexity" evidence="5">
    <location>
        <begin position="512"/>
        <end position="533"/>
    </location>
</feature>
<dbReference type="Gene3D" id="3.30.460.10">
    <property type="entry name" value="Beta Polymerase, domain 2"/>
    <property type="match status" value="1"/>
</dbReference>
<dbReference type="AlphaFoldDB" id="A0A9D4TQG8"/>
<feature type="region of interest" description="Disordered" evidence="5">
    <location>
        <begin position="717"/>
        <end position="750"/>
    </location>
</feature>
<proteinExistence type="inferred from homology"/>
<protein>
    <recommendedName>
        <fullName evidence="10">Polynucleotide adenylyltransferase</fullName>
    </recommendedName>
</protein>
<feature type="compositionally biased region" description="Basic residues" evidence="5">
    <location>
        <begin position="185"/>
        <end position="198"/>
    </location>
</feature>
<organism evidence="8 9">
    <name type="scientific">Chlorella vulgaris</name>
    <name type="common">Green alga</name>
    <dbReference type="NCBI Taxonomy" id="3077"/>
    <lineage>
        <taxon>Eukaryota</taxon>
        <taxon>Viridiplantae</taxon>
        <taxon>Chlorophyta</taxon>
        <taxon>core chlorophytes</taxon>
        <taxon>Trebouxiophyceae</taxon>
        <taxon>Chlorellales</taxon>
        <taxon>Chlorellaceae</taxon>
        <taxon>Chlorella clade</taxon>
        <taxon>Chlorella</taxon>
    </lineage>
</organism>
<evidence type="ECO:0000259" key="6">
    <source>
        <dbReference type="Pfam" id="PF01743"/>
    </source>
</evidence>
<feature type="compositionally biased region" description="Basic and acidic residues" evidence="5">
    <location>
        <begin position="670"/>
        <end position="682"/>
    </location>
</feature>
<dbReference type="SUPFAM" id="SSF81891">
    <property type="entry name" value="Poly A polymerase C-terminal region-like"/>
    <property type="match status" value="1"/>
</dbReference>
<gene>
    <name evidence="8" type="ORF">D9Q98_004724</name>
</gene>
<dbReference type="PANTHER" id="PTHR43051:SF1">
    <property type="entry name" value="POLYNUCLEOTIDE ADENYLYLTRANSFERASE FAMILY PROTEIN"/>
    <property type="match status" value="1"/>
</dbReference>
<keyword evidence="2 4" id="KW-0808">Transferase</keyword>
<dbReference type="Pfam" id="PF01743">
    <property type="entry name" value="PolyA_pol"/>
    <property type="match status" value="1"/>
</dbReference>
<feature type="region of interest" description="Disordered" evidence="5">
    <location>
        <begin position="67"/>
        <end position="213"/>
    </location>
</feature>
<evidence type="ECO:0000256" key="1">
    <source>
        <dbReference type="ARBA" id="ARBA00007265"/>
    </source>
</evidence>
<feature type="region of interest" description="Disordered" evidence="5">
    <location>
        <begin position="651"/>
        <end position="685"/>
    </location>
</feature>
<keyword evidence="9" id="KW-1185">Reference proteome</keyword>
<evidence type="ECO:0000259" key="7">
    <source>
        <dbReference type="Pfam" id="PF12627"/>
    </source>
</evidence>
<comment type="similarity">
    <text evidence="1 4">Belongs to the tRNA nucleotidyltransferase/poly(A) polymerase family.</text>
</comment>
<dbReference type="EMBL" id="SIDB01000006">
    <property type="protein sequence ID" value="KAI3431678.1"/>
    <property type="molecule type" value="Genomic_DNA"/>
</dbReference>
<feature type="compositionally biased region" description="Low complexity" evidence="5">
    <location>
        <begin position="112"/>
        <end position="135"/>
    </location>
</feature>
<accession>A0A9D4TQG8</accession>
<keyword evidence="3" id="KW-0547">Nucleotide-binding</keyword>
<dbReference type="Gene3D" id="1.10.3090.10">
    <property type="entry name" value="cca-adding enzyme, domain 2"/>
    <property type="match status" value="1"/>
</dbReference>
<feature type="domain" description="tRNA nucleotidyltransferase/poly(A) polymerase RNA and SrmB- binding" evidence="7">
    <location>
        <begin position="438"/>
        <end position="498"/>
    </location>
</feature>